<evidence type="ECO:0000313" key="3">
    <source>
        <dbReference type="Proteomes" id="UP001459277"/>
    </source>
</evidence>
<name>A0AAW2CP96_9ROSI</name>
<dbReference type="GO" id="GO:0000470">
    <property type="term" value="P:maturation of LSU-rRNA"/>
    <property type="evidence" value="ECO:0007669"/>
    <property type="project" value="TreeGrafter"/>
</dbReference>
<dbReference type="PANTHER" id="PTHR15002:SF0">
    <property type="entry name" value="RIBOSOMAL BIOGENESIS PROTEIN LAS1L"/>
    <property type="match status" value="1"/>
</dbReference>
<dbReference type="PANTHER" id="PTHR15002">
    <property type="entry name" value="RIBOSOMAL BIOGENESIS PROTEIN LAS1L"/>
    <property type="match status" value="1"/>
</dbReference>
<dbReference type="InterPro" id="IPR007174">
    <property type="entry name" value="Las1"/>
</dbReference>
<dbReference type="GO" id="GO:0090730">
    <property type="term" value="C:Las1 complex"/>
    <property type="evidence" value="ECO:0007669"/>
    <property type="project" value="InterPro"/>
</dbReference>
<protein>
    <recommendedName>
        <fullName evidence="4">Las1 protein</fullName>
    </recommendedName>
</protein>
<dbReference type="Proteomes" id="UP001459277">
    <property type="component" value="Unassembled WGS sequence"/>
</dbReference>
<keyword evidence="3" id="KW-1185">Reference proteome</keyword>
<sequence length="658" mass="74075">MESSSGFGEEEEGGEPRFNDFHQEAPSSPSSSSSSYSHKLVPWLSWDEWLFVKDCLFSNSPDSVATAFRRISAWRSRGCLPVAIEVTASIIEIQQKDPHFRENQSNGASDNFRVDQTSNVPLSEDMLAMLYCMAIIRLVNGVVEKTRKKTEVSLAVAADAIGIPRMLIDIRHEGSHRELPALQIVRSASLKALDWLISYYWEPQKKVIPFQGGSTASIRKEIKFKIRELAFCLQVDQSPIPDSSVVKGKRSRHSELPCGRNKFFSLVAGKHQSSKSGGSKKQITKNLKVLVRLYSSFSSEFASMLLEFLLKAKISSDMAELPENSQLGPSIHTMLDDWKLVIMKLSNKEPELLLTLLKAVLDRIKTQEATKYETGGKNLTSSDYRSVIFQIERLSSLFAWLVERLKELKPRRHKDLTAEIKTSSREAKISKTILLELLHKCLLVSASGNKHLMDSAVCLAQLMGDHSLMEKLNKLSLNLSNTDFTEEEVPSMTNLLIRQEQSISQAAKKLELVKLRRMKSKVVVATGGDMGNSKRWVVSRSWNPCPIGMLPHTLGTSGLLPVLERKDDCIKVPEVSEQKEENWELNRCSGKREASSDIQLIDNSRVKKRREKMEVCESDTVDALQFEGVKGHLMIGGIWKEVREDELLAIMSDVRILV</sequence>
<evidence type="ECO:0000313" key="2">
    <source>
        <dbReference type="EMBL" id="KAK9999352.1"/>
    </source>
</evidence>
<accession>A0AAW2CP96</accession>
<organism evidence="2 3">
    <name type="scientific">Lithocarpus litseifolius</name>
    <dbReference type="NCBI Taxonomy" id="425828"/>
    <lineage>
        <taxon>Eukaryota</taxon>
        <taxon>Viridiplantae</taxon>
        <taxon>Streptophyta</taxon>
        <taxon>Embryophyta</taxon>
        <taxon>Tracheophyta</taxon>
        <taxon>Spermatophyta</taxon>
        <taxon>Magnoliopsida</taxon>
        <taxon>eudicotyledons</taxon>
        <taxon>Gunneridae</taxon>
        <taxon>Pentapetalae</taxon>
        <taxon>rosids</taxon>
        <taxon>fabids</taxon>
        <taxon>Fagales</taxon>
        <taxon>Fagaceae</taxon>
        <taxon>Lithocarpus</taxon>
    </lineage>
</organism>
<feature type="region of interest" description="Disordered" evidence="1">
    <location>
        <begin position="1"/>
        <end position="37"/>
    </location>
</feature>
<feature type="compositionally biased region" description="Low complexity" evidence="1">
    <location>
        <begin position="26"/>
        <end position="37"/>
    </location>
</feature>
<dbReference type="GO" id="GO:0000460">
    <property type="term" value="P:maturation of 5.8S rRNA"/>
    <property type="evidence" value="ECO:0007669"/>
    <property type="project" value="TreeGrafter"/>
</dbReference>
<dbReference type="Pfam" id="PF04031">
    <property type="entry name" value="Las1"/>
    <property type="match status" value="1"/>
</dbReference>
<feature type="compositionally biased region" description="Basic and acidic residues" evidence="1">
    <location>
        <begin position="14"/>
        <end position="23"/>
    </location>
</feature>
<comment type="caution">
    <text evidence="2">The sequence shown here is derived from an EMBL/GenBank/DDBJ whole genome shotgun (WGS) entry which is preliminary data.</text>
</comment>
<dbReference type="AlphaFoldDB" id="A0AAW2CP96"/>
<proteinExistence type="predicted"/>
<evidence type="ECO:0000256" key="1">
    <source>
        <dbReference type="SAM" id="MobiDB-lite"/>
    </source>
</evidence>
<evidence type="ECO:0008006" key="4">
    <source>
        <dbReference type="Google" id="ProtNLM"/>
    </source>
</evidence>
<dbReference type="EMBL" id="JAZDWU010000006">
    <property type="protein sequence ID" value="KAK9999352.1"/>
    <property type="molecule type" value="Genomic_DNA"/>
</dbReference>
<dbReference type="GO" id="GO:0004519">
    <property type="term" value="F:endonuclease activity"/>
    <property type="evidence" value="ECO:0007669"/>
    <property type="project" value="InterPro"/>
</dbReference>
<gene>
    <name evidence="2" type="ORF">SO802_018955</name>
</gene>
<reference evidence="2 3" key="1">
    <citation type="submission" date="2024-01" db="EMBL/GenBank/DDBJ databases">
        <title>A telomere-to-telomere, gap-free genome of sweet tea (Lithocarpus litseifolius).</title>
        <authorList>
            <person name="Zhou J."/>
        </authorList>
    </citation>
    <scope>NUCLEOTIDE SEQUENCE [LARGE SCALE GENOMIC DNA]</scope>
    <source>
        <strain evidence="2">Zhou-2022a</strain>
        <tissue evidence="2">Leaf</tissue>
    </source>
</reference>
<dbReference type="GO" id="GO:0030687">
    <property type="term" value="C:preribosome, large subunit precursor"/>
    <property type="evidence" value="ECO:0007669"/>
    <property type="project" value="TreeGrafter"/>
</dbReference>